<sequence>MSHDRTGDVIDDEPPAIPTHDPRCDGRGWVDRDGDPAIPCYDCKPNLRPAELRRALLDADKRRENP</sequence>
<evidence type="ECO:0000313" key="2">
    <source>
        <dbReference type="EMBL" id="RSD21981.1"/>
    </source>
</evidence>
<dbReference type="EMBL" id="RSEC01000032">
    <property type="protein sequence ID" value="RSD21981.1"/>
    <property type="molecule type" value="Genomic_DNA"/>
</dbReference>
<evidence type="ECO:0000256" key="1">
    <source>
        <dbReference type="SAM" id="MobiDB-lite"/>
    </source>
</evidence>
<organism evidence="2 3">
    <name type="scientific">Amycolatopsis eburnea</name>
    <dbReference type="NCBI Taxonomy" id="2267691"/>
    <lineage>
        <taxon>Bacteria</taxon>
        <taxon>Bacillati</taxon>
        <taxon>Actinomycetota</taxon>
        <taxon>Actinomycetes</taxon>
        <taxon>Pseudonocardiales</taxon>
        <taxon>Pseudonocardiaceae</taxon>
        <taxon>Amycolatopsis</taxon>
    </lineage>
</organism>
<dbReference type="Proteomes" id="UP000267081">
    <property type="component" value="Unassembled WGS sequence"/>
</dbReference>
<proteinExistence type="predicted"/>
<accession>A0A427TFV5</accession>
<dbReference type="OrthoDB" id="3638343at2"/>
<feature type="region of interest" description="Disordered" evidence="1">
    <location>
        <begin position="1"/>
        <end position="28"/>
    </location>
</feature>
<comment type="caution">
    <text evidence="2">The sequence shown here is derived from an EMBL/GenBank/DDBJ whole genome shotgun (WGS) entry which is preliminary data.</text>
</comment>
<protein>
    <submittedName>
        <fullName evidence="2">Uncharacterized protein</fullName>
    </submittedName>
</protein>
<keyword evidence="3" id="KW-1185">Reference proteome</keyword>
<reference evidence="2 3" key="1">
    <citation type="submission" date="2018-12" db="EMBL/GenBank/DDBJ databases">
        <title>Amycolatopsis eburnea sp. nov. actinomycete associate with arbuscular mycorrhiza fungal spore.</title>
        <authorList>
            <person name="Lumyong S."/>
            <person name="Chaiya L."/>
        </authorList>
    </citation>
    <scope>NUCLEOTIDE SEQUENCE [LARGE SCALE GENOMIC DNA]</scope>
    <source>
        <strain evidence="2 3">GLM-1</strain>
    </source>
</reference>
<evidence type="ECO:0000313" key="3">
    <source>
        <dbReference type="Proteomes" id="UP000267081"/>
    </source>
</evidence>
<dbReference type="RefSeq" id="WP_125307231.1">
    <property type="nucleotide sequence ID" value="NZ_RSEC01000032.1"/>
</dbReference>
<gene>
    <name evidence="2" type="ORF">EIY87_09190</name>
</gene>
<name>A0A427TFV5_9PSEU</name>
<dbReference type="AlphaFoldDB" id="A0A427TFV5"/>